<dbReference type="PANTHER" id="PTHR43163">
    <property type="entry name" value="DIPEPTIDE TRANSPORT SYSTEM PERMEASE PROTEIN DPPB-RELATED"/>
    <property type="match status" value="1"/>
</dbReference>
<evidence type="ECO:0000256" key="3">
    <source>
        <dbReference type="ARBA" id="ARBA00022475"/>
    </source>
</evidence>
<dbReference type="AlphaFoldDB" id="A0A537J433"/>
<reference evidence="9 10" key="1">
    <citation type="journal article" date="2019" name="Nat. Microbiol.">
        <title>Mediterranean grassland soil C-N compound turnover is dependent on rainfall and depth, and is mediated by genomically divergent microorganisms.</title>
        <authorList>
            <person name="Diamond S."/>
            <person name="Andeer P.F."/>
            <person name="Li Z."/>
            <person name="Crits-Christoph A."/>
            <person name="Burstein D."/>
            <person name="Anantharaman K."/>
            <person name="Lane K.R."/>
            <person name="Thomas B.C."/>
            <person name="Pan C."/>
            <person name="Northen T.R."/>
            <person name="Banfield J.F."/>
        </authorList>
    </citation>
    <scope>NUCLEOTIDE SEQUENCE [LARGE SCALE GENOMIC DNA]</scope>
    <source>
        <strain evidence="9">NP_7</strain>
    </source>
</reference>
<keyword evidence="6 7" id="KW-0472">Membrane</keyword>
<dbReference type="GO" id="GO:0071916">
    <property type="term" value="F:dipeptide transmembrane transporter activity"/>
    <property type="evidence" value="ECO:0007669"/>
    <property type="project" value="TreeGrafter"/>
</dbReference>
<dbReference type="Gene3D" id="1.10.3720.10">
    <property type="entry name" value="MetI-like"/>
    <property type="match status" value="1"/>
</dbReference>
<feature type="transmembrane region" description="Helical" evidence="7">
    <location>
        <begin position="213"/>
        <end position="239"/>
    </location>
</feature>
<protein>
    <submittedName>
        <fullName evidence="9">ABC transporter permease</fullName>
    </submittedName>
</protein>
<keyword evidence="5 7" id="KW-1133">Transmembrane helix</keyword>
<evidence type="ECO:0000313" key="10">
    <source>
        <dbReference type="Proteomes" id="UP000320048"/>
    </source>
</evidence>
<comment type="subcellular location">
    <subcellularLocation>
        <location evidence="1 7">Cell membrane</location>
        <topology evidence="1 7">Multi-pass membrane protein</topology>
    </subcellularLocation>
</comment>
<dbReference type="Pfam" id="PF00528">
    <property type="entry name" value="BPD_transp_1"/>
    <property type="match status" value="1"/>
</dbReference>
<dbReference type="EMBL" id="VBAO01000385">
    <property type="protein sequence ID" value="TMI78310.1"/>
    <property type="molecule type" value="Genomic_DNA"/>
</dbReference>
<comment type="similarity">
    <text evidence="7">Belongs to the binding-protein-dependent transport system permease family.</text>
</comment>
<dbReference type="InterPro" id="IPR035906">
    <property type="entry name" value="MetI-like_sf"/>
</dbReference>
<dbReference type="SUPFAM" id="SSF161098">
    <property type="entry name" value="MetI-like"/>
    <property type="match status" value="1"/>
</dbReference>
<name>A0A537J433_9BACT</name>
<evidence type="ECO:0000259" key="8">
    <source>
        <dbReference type="PROSITE" id="PS50928"/>
    </source>
</evidence>
<feature type="transmembrane region" description="Helical" evidence="7">
    <location>
        <begin position="85"/>
        <end position="108"/>
    </location>
</feature>
<sequence length="292" mass="31664">MLGVALIVFVVGRMAPGDPVQILFGDISDPLLEARARAKLGLDRPLPIQYGRFIVSLARFDLGSSYAYPGMPVSKIVGSALPVSMALGTAALIVSALIGVPLGIVAATHRRSLLDGGIRFLTLLGVAVPFFVVAIWLVLVFSLRLHWLPVSGWGEPRNLVLPIAVLMLRPMAYITRITRLSVLQALGEDYIRTARAKGLPRGIVTWRHALRNAAITIVTTAGLALSLAFTGAFVTEVIFGIPGMGRATVTAIFQRDYPVIQTVVMLYTALFLLLNLLMDLAYAFLDPRIRYT</sequence>
<dbReference type="Proteomes" id="UP000320048">
    <property type="component" value="Unassembled WGS sequence"/>
</dbReference>
<accession>A0A537J433</accession>
<evidence type="ECO:0000313" key="9">
    <source>
        <dbReference type="EMBL" id="TMI78310.1"/>
    </source>
</evidence>
<feature type="domain" description="ABC transmembrane type-1" evidence="8">
    <location>
        <begin position="81"/>
        <end position="278"/>
    </location>
</feature>
<comment type="caution">
    <text evidence="9">The sequence shown here is derived from an EMBL/GenBank/DDBJ whole genome shotgun (WGS) entry which is preliminary data.</text>
</comment>
<dbReference type="InterPro" id="IPR000515">
    <property type="entry name" value="MetI-like"/>
</dbReference>
<keyword evidence="2 7" id="KW-0813">Transport</keyword>
<gene>
    <name evidence="9" type="ORF">E6H04_12680</name>
</gene>
<feature type="transmembrane region" description="Helical" evidence="7">
    <location>
        <begin position="120"/>
        <end position="139"/>
    </location>
</feature>
<dbReference type="CDD" id="cd06261">
    <property type="entry name" value="TM_PBP2"/>
    <property type="match status" value="1"/>
</dbReference>
<evidence type="ECO:0000256" key="5">
    <source>
        <dbReference type="ARBA" id="ARBA00022989"/>
    </source>
</evidence>
<feature type="transmembrane region" description="Helical" evidence="7">
    <location>
        <begin position="159"/>
        <end position="175"/>
    </location>
</feature>
<feature type="transmembrane region" description="Helical" evidence="7">
    <location>
        <begin position="259"/>
        <end position="285"/>
    </location>
</feature>
<evidence type="ECO:0000256" key="7">
    <source>
        <dbReference type="RuleBase" id="RU363032"/>
    </source>
</evidence>
<evidence type="ECO:0000256" key="6">
    <source>
        <dbReference type="ARBA" id="ARBA00023136"/>
    </source>
</evidence>
<dbReference type="PANTHER" id="PTHR43163:SF6">
    <property type="entry name" value="DIPEPTIDE TRANSPORT SYSTEM PERMEASE PROTEIN DPPB-RELATED"/>
    <property type="match status" value="1"/>
</dbReference>
<proteinExistence type="inferred from homology"/>
<dbReference type="GO" id="GO:0005886">
    <property type="term" value="C:plasma membrane"/>
    <property type="evidence" value="ECO:0007669"/>
    <property type="project" value="UniProtKB-SubCell"/>
</dbReference>
<evidence type="ECO:0000256" key="1">
    <source>
        <dbReference type="ARBA" id="ARBA00004651"/>
    </source>
</evidence>
<keyword evidence="4 7" id="KW-0812">Transmembrane</keyword>
<evidence type="ECO:0000256" key="2">
    <source>
        <dbReference type="ARBA" id="ARBA00022448"/>
    </source>
</evidence>
<evidence type="ECO:0000256" key="4">
    <source>
        <dbReference type="ARBA" id="ARBA00022692"/>
    </source>
</evidence>
<organism evidence="9 10">
    <name type="scientific">Candidatus Segetimicrobium genomatis</name>
    <dbReference type="NCBI Taxonomy" id="2569760"/>
    <lineage>
        <taxon>Bacteria</taxon>
        <taxon>Bacillati</taxon>
        <taxon>Candidatus Sysuimicrobiota</taxon>
        <taxon>Candidatus Sysuimicrobiia</taxon>
        <taxon>Candidatus Sysuimicrobiales</taxon>
        <taxon>Candidatus Segetimicrobiaceae</taxon>
        <taxon>Candidatus Segetimicrobium</taxon>
    </lineage>
</organism>
<keyword evidence="3" id="KW-1003">Cell membrane</keyword>
<dbReference type="PROSITE" id="PS50928">
    <property type="entry name" value="ABC_TM1"/>
    <property type="match status" value="1"/>
</dbReference>